<reference evidence="1" key="1">
    <citation type="submission" date="2020-04" db="EMBL/GenBank/DDBJ databases">
        <authorList>
            <person name="Chiriac C."/>
            <person name="Salcher M."/>
            <person name="Ghai R."/>
            <person name="Kavagutti S V."/>
        </authorList>
    </citation>
    <scope>NUCLEOTIDE SEQUENCE</scope>
</reference>
<organism evidence="1">
    <name type="scientific">uncultured Caudovirales phage</name>
    <dbReference type="NCBI Taxonomy" id="2100421"/>
    <lineage>
        <taxon>Viruses</taxon>
        <taxon>Duplodnaviria</taxon>
        <taxon>Heunggongvirae</taxon>
        <taxon>Uroviricota</taxon>
        <taxon>Caudoviricetes</taxon>
        <taxon>Peduoviridae</taxon>
        <taxon>Maltschvirus</taxon>
        <taxon>Maltschvirus maltsch</taxon>
    </lineage>
</organism>
<accession>A0A6J5KVZ1</accession>
<proteinExistence type="predicted"/>
<name>A0A6J5KVZ1_9CAUD</name>
<gene>
    <name evidence="1" type="ORF">UFOVP53_164</name>
</gene>
<protein>
    <submittedName>
        <fullName evidence="1">Uncharacterized protein</fullName>
    </submittedName>
</protein>
<dbReference type="EMBL" id="LR796189">
    <property type="protein sequence ID" value="CAB4125542.1"/>
    <property type="molecule type" value="Genomic_DNA"/>
</dbReference>
<sequence length="173" mass="19611">MFQDLIQEKNKSMIAAALMYMCDKLKITKEEQELITYYEAKVLVGGASGTCAGIYLKNKLERIDIKVITHASVIGMIDVLAHELVHAKQHLRGEFTFERVDTPIFFGLFTVKLLTKFHKGQNLSKVAYYDRLCEQEAHHLAHVLTTGFCKVIADAQAKTDLINNQEEILVCHV</sequence>
<evidence type="ECO:0000313" key="1">
    <source>
        <dbReference type="EMBL" id="CAB4125542.1"/>
    </source>
</evidence>